<protein>
    <submittedName>
        <fullName evidence="3">Uncharacterized protein</fullName>
    </submittedName>
</protein>
<evidence type="ECO:0000313" key="4">
    <source>
        <dbReference type="Proteomes" id="UP000054937"/>
    </source>
</evidence>
<dbReference type="OMA" id="AWFTHAG"/>
<dbReference type="PANTHER" id="PTHR11102:SF160">
    <property type="entry name" value="ERAD-ASSOCIATED E3 UBIQUITIN-PROTEIN LIGASE COMPONENT HRD3"/>
    <property type="match status" value="1"/>
</dbReference>
<dbReference type="InterPro" id="IPR006597">
    <property type="entry name" value="Sel1-like"/>
</dbReference>
<dbReference type="Proteomes" id="UP000054937">
    <property type="component" value="Unassembled WGS sequence"/>
</dbReference>
<evidence type="ECO:0000256" key="2">
    <source>
        <dbReference type="SAM" id="Coils"/>
    </source>
</evidence>
<gene>
    <name evidence="3" type="ORF">PPERSA_03713</name>
</gene>
<dbReference type="InterPro" id="IPR011990">
    <property type="entry name" value="TPR-like_helical_dom_sf"/>
</dbReference>
<evidence type="ECO:0000313" key="3">
    <source>
        <dbReference type="EMBL" id="KRX01629.1"/>
    </source>
</evidence>
<proteinExistence type="inferred from homology"/>
<dbReference type="PANTHER" id="PTHR11102">
    <property type="entry name" value="SEL-1-LIKE PROTEIN"/>
    <property type="match status" value="1"/>
</dbReference>
<dbReference type="EMBL" id="LDAU01000168">
    <property type="protein sequence ID" value="KRX01629.1"/>
    <property type="molecule type" value="Genomic_DNA"/>
</dbReference>
<dbReference type="Pfam" id="PF08238">
    <property type="entry name" value="Sel1"/>
    <property type="match status" value="5"/>
</dbReference>
<sequence length="285" mass="32678">MELLLKYAQQNAITEYEKLEVEYYQIYLSKLQAVQSGNKDNFDTSNNALVELSQKGFPLAMHIVAKELYKVALNATQGKYKKQKKNMIAQAADLFQQAAAQQTFSSFYYLGDMAENGDLPGGIDLAYAYECYLIGASFDSPQCYFKLAQFYKKGMIIKKDENLYYYYTKKAAEMGVVEAQHNLGLIYLEGKSVKFDAIKALAWFTQAGAQNFQISLFNCAQLYLEGSKDGKIKQNYKAALIYFQKLEKEKQIKVDKYINRCVDALSEMEEQKNKNNQNSQHEQQK</sequence>
<reference evidence="3 4" key="1">
    <citation type="journal article" date="2015" name="Sci. Rep.">
        <title>Genome of the facultative scuticociliatosis pathogen Pseudocohnilembus persalinus provides insight into its virulence through horizontal gene transfer.</title>
        <authorList>
            <person name="Xiong J."/>
            <person name="Wang G."/>
            <person name="Cheng J."/>
            <person name="Tian M."/>
            <person name="Pan X."/>
            <person name="Warren A."/>
            <person name="Jiang C."/>
            <person name="Yuan D."/>
            <person name="Miao W."/>
        </authorList>
    </citation>
    <scope>NUCLEOTIDE SEQUENCE [LARGE SCALE GENOMIC DNA]</scope>
    <source>
        <strain evidence="3">36N120E</strain>
    </source>
</reference>
<dbReference type="SUPFAM" id="SSF81901">
    <property type="entry name" value="HCP-like"/>
    <property type="match status" value="1"/>
</dbReference>
<dbReference type="OrthoDB" id="2384430at2759"/>
<dbReference type="InterPro" id="IPR050767">
    <property type="entry name" value="Sel1_AlgK"/>
</dbReference>
<keyword evidence="2" id="KW-0175">Coiled coil</keyword>
<accession>A0A0V0QHB1</accession>
<keyword evidence="4" id="KW-1185">Reference proteome</keyword>
<dbReference type="AlphaFoldDB" id="A0A0V0QHB1"/>
<comment type="caution">
    <text evidence="3">The sequence shown here is derived from an EMBL/GenBank/DDBJ whole genome shotgun (WGS) entry which is preliminary data.</text>
</comment>
<dbReference type="Gene3D" id="1.25.40.10">
    <property type="entry name" value="Tetratricopeptide repeat domain"/>
    <property type="match status" value="1"/>
</dbReference>
<comment type="similarity">
    <text evidence="1">Belongs to the sel-1 family.</text>
</comment>
<evidence type="ECO:0000256" key="1">
    <source>
        <dbReference type="ARBA" id="ARBA00038101"/>
    </source>
</evidence>
<dbReference type="InParanoid" id="A0A0V0QHB1"/>
<name>A0A0V0QHB1_PSEPJ</name>
<organism evidence="3 4">
    <name type="scientific">Pseudocohnilembus persalinus</name>
    <name type="common">Ciliate</name>
    <dbReference type="NCBI Taxonomy" id="266149"/>
    <lineage>
        <taxon>Eukaryota</taxon>
        <taxon>Sar</taxon>
        <taxon>Alveolata</taxon>
        <taxon>Ciliophora</taxon>
        <taxon>Intramacronucleata</taxon>
        <taxon>Oligohymenophorea</taxon>
        <taxon>Scuticociliatia</taxon>
        <taxon>Philasterida</taxon>
        <taxon>Pseudocohnilembidae</taxon>
        <taxon>Pseudocohnilembus</taxon>
    </lineage>
</organism>
<dbReference type="SMART" id="SM00671">
    <property type="entry name" value="SEL1"/>
    <property type="match status" value="4"/>
</dbReference>
<feature type="coiled-coil region" evidence="2">
    <location>
        <begin position="254"/>
        <end position="285"/>
    </location>
</feature>